<organism evidence="2 3">
    <name type="scientific">Hibiscus syriacus</name>
    <name type="common">Rose of Sharon</name>
    <dbReference type="NCBI Taxonomy" id="106335"/>
    <lineage>
        <taxon>Eukaryota</taxon>
        <taxon>Viridiplantae</taxon>
        <taxon>Streptophyta</taxon>
        <taxon>Embryophyta</taxon>
        <taxon>Tracheophyta</taxon>
        <taxon>Spermatophyta</taxon>
        <taxon>Magnoliopsida</taxon>
        <taxon>eudicotyledons</taxon>
        <taxon>Gunneridae</taxon>
        <taxon>Pentapetalae</taxon>
        <taxon>rosids</taxon>
        <taxon>malvids</taxon>
        <taxon>Malvales</taxon>
        <taxon>Malvaceae</taxon>
        <taxon>Malvoideae</taxon>
        <taxon>Hibiscus</taxon>
    </lineage>
</organism>
<dbReference type="Proteomes" id="UP000436088">
    <property type="component" value="Unassembled WGS sequence"/>
</dbReference>
<dbReference type="EMBL" id="VEPZ02001415">
    <property type="protein sequence ID" value="KAE8674680.1"/>
    <property type="molecule type" value="Genomic_DNA"/>
</dbReference>
<keyword evidence="1" id="KW-0812">Transmembrane</keyword>
<dbReference type="Pfam" id="PF12428">
    <property type="entry name" value="DUF3675"/>
    <property type="match status" value="1"/>
</dbReference>
<gene>
    <name evidence="2" type="ORF">F3Y22_tig00111741pilonHSYRG00302</name>
</gene>
<comment type="caution">
    <text evidence="2">The sequence shown here is derived from an EMBL/GenBank/DDBJ whole genome shotgun (WGS) entry which is preliminary data.</text>
</comment>
<evidence type="ECO:0000313" key="3">
    <source>
        <dbReference type="Proteomes" id="UP000436088"/>
    </source>
</evidence>
<evidence type="ECO:0000313" key="2">
    <source>
        <dbReference type="EMBL" id="KAE8674680.1"/>
    </source>
</evidence>
<accession>A0A6A2XX76</accession>
<keyword evidence="3" id="KW-1185">Reference proteome</keyword>
<dbReference type="InterPro" id="IPR022143">
    <property type="entry name" value="DUF3675"/>
</dbReference>
<evidence type="ECO:0000256" key="1">
    <source>
        <dbReference type="SAM" id="Phobius"/>
    </source>
</evidence>
<keyword evidence="1" id="KW-1133">Transmembrane helix</keyword>
<keyword evidence="1" id="KW-0472">Membrane</keyword>
<reference evidence="2" key="1">
    <citation type="submission" date="2019-09" db="EMBL/GenBank/DDBJ databases">
        <title>Draft genome information of white flower Hibiscus syriacus.</title>
        <authorList>
            <person name="Kim Y.-M."/>
        </authorList>
    </citation>
    <scope>NUCLEOTIDE SEQUENCE [LARGE SCALE GENOMIC DNA]</scope>
    <source>
        <strain evidence="2">YM2019G1</strain>
    </source>
</reference>
<protein>
    <submittedName>
        <fullName evidence="2">Uncharacterized protein</fullName>
    </submittedName>
</protein>
<dbReference type="AlphaFoldDB" id="A0A6A2XX76"/>
<proteinExistence type="predicted"/>
<feature type="transmembrane region" description="Helical" evidence="1">
    <location>
        <begin position="12"/>
        <end position="35"/>
    </location>
</feature>
<feature type="transmembrane region" description="Helical" evidence="1">
    <location>
        <begin position="64"/>
        <end position="88"/>
    </location>
</feature>
<name>A0A6A2XX76_HIBSY</name>
<sequence>MHIDSLIAPISCVGRASSFSLLFCFDIIFVIRQAWSPHIDISGSHLLVLSASQSQLFQSEYEDYVAATSSSLACLRLVAPILLIILLLRQVLMLTRDSGMIQESSTLINHGHRGRRFCFSNLMAFFFHAMWRLARGIYKVEGGDRVKAAAGKDVGLLDKHVVWFL</sequence>